<keyword evidence="5" id="KW-0804">Transcription</keyword>
<keyword evidence="6" id="KW-0539">Nucleus</keyword>
<keyword evidence="7" id="KW-0472">Membrane</keyword>
<comment type="caution">
    <text evidence="10">The sequence shown here is derived from an EMBL/GenBank/DDBJ whole genome shotgun (WGS) entry which is preliminary data.</text>
</comment>
<dbReference type="GO" id="GO:0045944">
    <property type="term" value="P:positive regulation of transcription by RNA polymerase II"/>
    <property type="evidence" value="ECO:0007669"/>
    <property type="project" value="InterPro"/>
</dbReference>
<dbReference type="Pfam" id="PF00319">
    <property type="entry name" value="SRF-TF"/>
    <property type="match status" value="1"/>
</dbReference>
<reference evidence="10" key="1">
    <citation type="journal article" date="2020" name="bioRxiv">
        <title>Hybrid origin of Populus tomentosa Carr. identified through genome sequencing and phylogenomic analysis.</title>
        <authorList>
            <person name="An X."/>
            <person name="Gao K."/>
            <person name="Chen Z."/>
            <person name="Li J."/>
            <person name="Yang X."/>
            <person name="Yang X."/>
            <person name="Zhou J."/>
            <person name="Guo T."/>
            <person name="Zhao T."/>
            <person name="Huang S."/>
            <person name="Miao D."/>
            <person name="Khan W.U."/>
            <person name="Rao P."/>
            <person name="Ye M."/>
            <person name="Lei B."/>
            <person name="Liao W."/>
            <person name="Wang J."/>
            <person name="Ji L."/>
            <person name="Li Y."/>
            <person name="Guo B."/>
            <person name="Mustafa N.S."/>
            <person name="Li S."/>
            <person name="Yun Q."/>
            <person name="Keller S.R."/>
            <person name="Mao J."/>
            <person name="Zhang R."/>
            <person name="Strauss S.H."/>
        </authorList>
    </citation>
    <scope>NUCLEOTIDE SEQUENCE</scope>
    <source>
        <strain evidence="10">GM15</strain>
        <tissue evidence="10">Leaf</tissue>
    </source>
</reference>
<evidence type="ECO:0000313" key="10">
    <source>
        <dbReference type="EMBL" id="KAG6768605.1"/>
    </source>
</evidence>
<dbReference type="EMBL" id="JAAWWB010000013">
    <property type="protein sequence ID" value="KAG6768605.1"/>
    <property type="molecule type" value="Genomic_DNA"/>
</dbReference>
<evidence type="ECO:0000256" key="3">
    <source>
        <dbReference type="ARBA" id="ARBA00023015"/>
    </source>
</evidence>
<dbReference type="InterPro" id="IPR002487">
    <property type="entry name" value="TF_Kbox"/>
</dbReference>
<dbReference type="GO" id="GO:0046983">
    <property type="term" value="F:protein dimerization activity"/>
    <property type="evidence" value="ECO:0007669"/>
    <property type="project" value="InterPro"/>
</dbReference>
<dbReference type="InterPro" id="IPR050142">
    <property type="entry name" value="MADS-box/MEF2_TF"/>
</dbReference>
<keyword evidence="4" id="KW-0238">DNA-binding</keyword>
<keyword evidence="11" id="KW-1185">Reference proteome</keyword>
<keyword evidence="7" id="KW-1133">Transmembrane helix</keyword>
<keyword evidence="7" id="KW-0812">Transmembrane</keyword>
<dbReference type="PANTHER" id="PTHR48019">
    <property type="entry name" value="SERUM RESPONSE FACTOR HOMOLOG"/>
    <property type="match status" value="1"/>
</dbReference>
<accession>A0A8X8CW39</accession>
<dbReference type="PROSITE" id="PS51297">
    <property type="entry name" value="K_BOX"/>
    <property type="match status" value="1"/>
</dbReference>
<dbReference type="FunFam" id="3.40.1810.10:FF:000007">
    <property type="entry name" value="Transcription factor, MADS-box"/>
    <property type="match status" value="1"/>
</dbReference>
<feature type="transmembrane region" description="Helical" evidence="7">
    <location>
        <begin position="208"/>
        <end position="232"/>
    </location>
</feature>
<dbReference type="SMART" id="SM00432">
    <property type="entry name" value="MADS"/>
    <property type="match status" value="1"/>
</dbReference>
<comment type="subcellular location">
    <subcellularLocation>
        <location evidence="1">Nucleus</location>
    </subcellularLocation>
</comment>
<organism evidence="10 11">
    <name type="scientific">Populus tomentosa</name>
    <name type="common">Chinese white poplar</name>
    <dbReference type="NCBI Taxonomy" id="118781"/>
    <lineage>
        <taxon>Eukaryota</taxon>
        <taxon>Viridiplantae</taxon>
        <taxon>Streptophyta</taxon>
        <taxon>Embryophyta</taxon>
        <taxon>Tracheophyta</taxon>
        <taxon>Spermatophyta</taxon>
        <taxon>Magnoliopsida</taxon>
        <taxon>eudicotyledons</taxon>
        <taxon>Gunneridae</taxon>
        <taxon>Pentapetalae</taxon>
        <taxon>rosids</taxon>
        <taxon>fabids</taxon>
        <taxon>Malpighiales</taxon>
        <taxon>Salicaceae</taxon>
        <taxon>Saliceae</taxon>
        <taxon>Populus</taxon>
    </lineage>
</organism>
<evidence type="ECO:0000259" key="9">
    <source>
        <dbReference type="PROSITE" id="PS51297"/>
    </source>
</evidence>
<evidence type="ECO:0000256" key="5">
    <source>
        <dbReference type="ARBA" id="ARBA00023163"/>
    </source>
</evidence>
<dbReference type="AlphaFoldDB" id="A0A8X8CW39"/>
<gene>
    <name evidence="10" type="ORF">POTOM_027527</name>
</gene>
<dbReference type="CDD" id="cd00265">
    <property type="entry name" value="MADS_MEF2_like"/>
    <property type="match status" value="1"/>
</dbReference>
<evidence type="ECO:0000313" key="11">
    <source>
        <dbReference type="Proteomes" id="UP000886885"/>
    </source>
</evidence>
<keyword evidence="3" id="KW-0805">Transcription regulation</keyword>
<evidence type="ECO:0000256" key="1">
    <source>
        <dbReference type="ARBA" id="ARBA00004123"/>
    </source>
</evidence>
<evidence type="ECO:0000256" key="4">
    <source>
        <dbReference type="ARBA" id="ARBA00023125"/>
    </source>
</evidence>
<dbReference type="GO" id="GO:0003700">
    <property type="term" value="F:DNA-binding transcription factor activity"/>
    <property type="evidence" value="ECO:0007669"/>
    <property type="project" value="InterPro"/>
</dbReference>
<dbReference type="GO" id="GO:0030154">
    <property type="term" value="P:cell differentiation"/>
    <property type="evidence" value="ECO:0007669"/>
    <property type="project" value="UniProtKB-KW"/>
</dbReference>
<name>A0A8X8CW39_POPTO</name>
<evidence type="ECO:0000256" key="6">
    <source>
        <dbReference type="ARBA" id="ARBA00023242"/>
    </source>
</evidence>
<protein>
    <submittedName>
        <fullName evidence="10">Uncharacterized protein</fullName>
    </submittedName>
</protein>
<dbReference type="InterPro" id="IPR002100">
    <property type="entry name" value="TF_MADSbox"/>
</dbReference>
<evidence type="ECO:0000259" key="8">
    <source>
        <dbReference type="PROSITE" id="PS50066"/>
    </source>
</evidence>
<feature type="domain" description="K-box" evidence="9">
    <location>
        <begin position="83"/>
        <end position="173"/>
    </location>
</feature>
<dbReference type="GO" id="GO:0005634">
    <property type="term" value="C:nucleus"/>
    <property type="evidence" value="ECO:0007669"/>
    <property type="project" value="UniProtKB-SubCell"/>
</dbReference>
<keyword evidence="2" id="KW-0221">Differentiation</keyword>
<dbReference type="PROSITE" id="PS00350">
    <property type="entry name" value="MADS_BOX_1"/>
    <property type="match status" value="1"/>
</dbReference>
<dbReference type="Proteomes" id="UP000886885">
    <property type="component" value="Chromosome 7A"/>
</dbReference>
<evidence type="ECO:0000256" key="2">
    <source>
        <dbReference type="ARBA" id="ARBA00022782"/>
    </source>
</evidence>
<dbReference type="OrthoDB" id="1898716at2759"/>
<dbReference type="PROSITE" id="PS50066">
    <property type="entry name" value="MADS_BOX_2"/>
    <property type="match status" value="1"/>
</dbReference>
<dbReference type="InterPro" id="IPR033896">
    <property type="entry name" value="MEF2-like_N"/>
</dbReference>
<proteinExistence type="predicted"/>
<dbReference type="Pfam" id="PF01486">
    <property type="entry name" value="K-box"/>
    <property type="match status" value="1"/>
</dbReference>
<feature type="domain" description="MADS-box" evidence="8">
    <location>
        <begin position="1"/>
        <end position="61"/>
    </location>
</feature>
<evidence type="ECO:0000256" key="7">
    <source>
        <dbReference type="SAM" id="Phobius"/>
    </source>
</evidence>
<sequence>MTRRKIQIKKIDDTVARQVTFSKRRRGLFKKAYELSTLCDAEIALMVFSASGKLFEYSNSSMEQVIERRNLHQKNIGQPSLKLQPDDDVHATLNKEIAEKTRELSQLRGEDLQGLNLEELHKLEKLIKTSLRRVVEEKGGKIINEINTLKNEGEQLVEENWRLKQQVMNLSAGRRHLLQPDKSSDSLVTTARSMSSADPCQDCDSPCAFLTLGLACYTHFLANIFCFHLLVLTNIIHGTKQ</sequence>
<dbReference type="GO" id="GO:0000977">
    <property type="term" value="F:RNA polymerase II transcription regulatory region sequence-specific DNA binding"/>
    <property type="evidence" value="ECO:0007669"/>
    <property type="project" value="InterPro"/>
</dbReference>